<organism evidence="10 11">
    <name type="scientific">Caldinitratiruptor microaerophilus</name>
    <dbReference type="NCBI Taxonomy" id="671077"/>
    <lineage>
        <taxon>Bacteria</taxon>
        <taxon>Bacillati</taxon>
        <taxon>Bacillota</taxon>
        <taxon>Clostridia</taxon>
        <taxon>Eubacteriales</taxon>
        <taxon>Symbiobacteriaceae</taxon>
        <taxon>Caldinitratiruptor</taxon>
    </lineage>
</organism>
<evidence type="ECO:0000256" key="5">
    <source>
        <dbReference type="ARBA" id="ARBA00022898"/>
    </source>
</evidence>
<dbReference type="InterPro" id="IPR044561">
    <property type="entry name" value="ACT_ThrD-II-like"/>
</dbReference>
<dbReference type="PANTHER" id="PTHR48078:SF6">
    <property type="entry name" value="L-THREONINE DEHYDRATASE CATABOLIC TDCB"/>
    <property type="match status" value="1"/>
</dbReference>
<evidence type="ECO:0000256" key="4">
    <source>
        <dbReference type="ARBA" id="ARBA00012096"/>
    </source>
</evidence>
<dbReference type="GO" id="GO:0009097">
    <property type="term" value="P:isoleucine biosynthetic process"/>
    <property type="evidence" value="ECO:0007669"/>
    <property type="project" value="TreeGrafter"/>
</dbReference>
<dbReference type="SUPFAM" id="SSF55021">
    <property type="entry name" value="ACT-like"/>
    <property type="match status" value="1"/>
</dbReference>
<evidence type="ECO:0000256" key="6">
    <source>
        <dbReference type="ARBA" id="ARBA00023239"/>
    </source>
</evidence>
<dbReference type="PROSITE" id="PS51671">
    <property type="entry name" value="ACT"/>
    <property type="match status" value="1"/>
</dbReference>
<dbReference type="Proteomes" id="UP001163687">
    <property type="component" value="Chromosome"/>
</dbReference>
<dbReference type="GO" id="GO:0006565">
    <property type="term" value="P:L-serine catabolic process"/>
    <property type="evidence" value="ECO:0007669"/>
    <property type="project" value="TreeGrafter"/>
</dbReference>
<evidence type="ECO:0000256" key="8">
    <source>
        <dbReference type="ARBA" id="ARBA00031427"/>
    </source>
</evidence>
<dbReference type="CDD" id="cd01562">
    <property type="entry name" value="Thr-dehyd"/>
    <property type="match status" value="1"/>
</dbReference>
<comment type="similarity">
    <text evidence="3">Belongs to the serine/threonine dehydratase family.</text>
</comment>
<accession>A0AA35CPY0</accession>
<dbReference type="EC" id="4.3.1.19" evidence="4"/>
<dbReference type="RefSeq" id="WP_264842619.1">
    <property type="nucleotide sequence ID" value="NZ_AP025628.1"/>
</dbReference>
<comment type="function">
    <text evidence="7">Catalyzes the anaerobic formation of alpha-ketobutyrate and ammonia from threonine in a two-step reaction. The first step involved a dehydration of threonine and a production of enamine intermediates (aminocrotonate), which tautomerizes to its imine form (iminobutyrate). Both intermediates are unstable and short-lived. The second step is the nonenzymatic hydrolysis of the enamine/imine intermediates to form 2-ketobutyrate and free ammonia. In the low water environment of the cell, the second step is accelerated by RidA.</text>
</comment>
<comment type="catalytic activity">
    <reaction evidence="1">
        <text>L-threonine = 2-oxobutanoate + NH4(+)</text>
        <dbReference type="Rhea" id="RHEA:22108"/>
        <dbReference type="ChEBI" id="CHEBI:16763"/>
        <dbReference type="ChEBI" id="CHEBI:28938"/>
        <dbReference type="ChEBI" id="CHEBI:57926"/>
        <dbReference type="EC" id="4.3.1.19"/>
    </reaction>
</comment>
<sequence>MNERLPAGLADVERARSVLAGFTVATPLLHSAALSSLLGFPVYLKAENLQRTGSFKVRGAFYKMSRLPAEARARGVVSASAGNHAQGVALAASQLGIPATIVMPAGAPITKVQATAGYGAQVVLHGATVDDAYDRARELERETGATFIPGFDDPDIVAGQGTIGLEILDALPDAGTVLVPVGGGGLISGIALAIKSRRPAVRVVGVQAAGAPAVHLSWQAGRYTTTDTVRTIADGIAVRRPGVLNWEYIRRYVDDVVTVGEEEIGHSILLLLERARLVVEGAGAVGLAALLGRVRPEPGPVVVVLSGGNIDVNILSRIIERGLVRAGRYVRLSALIPDRPGSLKRLLSTVAAQGANVLQVHHERWLDRVTVGEVEVDLALETRDHEHAAGLIAALERDGYSVRRVPPLRPTANW</sequence>
<keyword evidence="6" id="KW-0456">Lyase</keyword>
<evidence type="ECO:0000256" key="7">
    <source>
        <dbReference type="ARBA" id="ARBA00025527"/>
    </source>
</evidence>
<dbReference type="FunFam" id="3.40.50.1100:FF:000007">
    <property type="entry name" value="L-threonine dehydratase catabolic TdcB"/>
    <property type="match status" value="1"/>
</dbReference>
<feature type="domain" description="ACT" evidence="9">
    <location>
        <begin position="331"/>
        <end position="410"/>
    </location>
</feature>
<protein>
    <recommendedName>
        <fullName evidence="4">threonine ammonia-lyase</fullName>
        <ecNumber evidence="4">4.3.1.19</ecNumber>
    </recommendedName>
    <alternativeName>
        <fullName evidence="8">Threonine deaminase</fullName>
    </alternativeName>
</protein>
<dbReference type="SUPFAM" id="SSF53686">
    <property type="entry name" value="Tryptophan synthase beta subunit-like PLP-dependent enzymes"/>
    <property type="match status" value="1"/>
</dbReference>
<evidence type="ECO:0000256" key="3">
    <source>
        <dbReference type="ARBA" id="ARBA00010869"/>
    </source>
</evidence>
<keyword evidence="11" id="KW-1185">Reference proteome</keyword>
<dbReference type="GO" id="GO:0006567">
    <property type="term" value="P:L-threonine catabolic process"/>
    <property type="evidence" value="ECO:0007669"/>
    <property type="project" value="InterPro"/>
</dbReference>
<evidence type="ECO:0000256" key="2">
    <source>
        <dbReference type="ARBA" id="ARBA00001933"/>
    </source>
</evidence>
<dbReference type="NCBIfam" id="TIGR01127">
    <property type="entry name" value="ilvA_1Cterm"/>
    <property type="match status" value="1"/>
</dbReference>
<dbReference type="Pfam" id="PF00291">
    <property type="entry name" value="PALP"/>
    <property type="match status" value="1"/>
</dbReference>
<dbReference type="InterPro" id="IPR002912">
    <property type="entry name" value="ACT_dom"/>
</dbReference>
<dbReference type="CDD" id="cd04886">
    <property type="entry name" value="ACT_ThrD-II-like"/>
    <property type="match status" value="1"/>
</dbReference>
<dbReference type="GO" id="GO:0003941">
    <property type="term" value="F:L-serine ammonia-lyase activity"/>
    <property type="evidence" value="ECO:0007669"/>
    <property type="project" value="TreeGrafter"/>
</dbReference>
<dbReference type="GO" id="GO:0004794">
    <property type="term" value="F:threonine deaminase activity"/>
    <property type="evidence" value="ECO:0007669"/>
    <property type="project" value="UniProtKB-EC"/>
</dbReference>
<evidence type="ECO:0000313" key="11">
    <source>
        <dbReference type="Proteomes" id="UP001163687"/>
    </source>
</evidence>
<evidence type="ECO:0000256" key="1">
    <source>
        <dbReference type="ARBA" id="ARBA00001274"/>
    </source>
</evidence>
<dbReference type="EMBL" id="AP025628">
    <property type="protein sequence ID" value="BDG62007.1"/>
    <property type="molecule type" value="Genomic_DNA"/>
</dbReference>
<comment type="cofactor">
    <cofactor evidence="2">
        <name>pyridoxal 5'-phosphate</name>
        <dbReference type="ChEBI" id="CHEBI:597326"/>
    </cofactor>
</comment>
<evidence type="ECO:0000259" key="9">
    <source>
        <dbReference type="PROSITE" id="PS51671"/>
    </source>
</evidence>
<gene>
    <name evidence="10" type="ORF">caldi_30970</name>
</gene>
<dbReference type="AlphaFoldDB" id="A0AA35CPY0"/>
<dbReference type="InterPro" id="IPR050147">
    <property type="entry name" value="Ser/Thr_Dehydratase"/>
</dbReference>
<proteinExistence type="inferred from homology"/>
<dbReference type="KEGG" id="cmic:caldi_30970"/>
<evidence type="ECO:0000313" key="10">
    <source>
        <dbReference type="EMBL" id="BDG62007.1"/>
    </source>
</evidence>
<dbReference type="InterPro" id="IPR045865">
    <property type="entry name" value="ACT-like_dom_sf"/>
</dbReference>
<dbReference type="InterPro" id="IPR005789">
    <property type="entry name" value="Thr_deHydtase_catblc"/>
</dbReference>
<dbReference type="InterPro" id="IPR001926">
    <property type="entry name" value="TrpB-like_PALP"/>
</dbReference>
<name>A0AA35CPY0_9FIRM</name>
<dbReference type="InterPro" id="IPR036052">
    <property type="entry name" value="TrpB-like_PALP_sf"/>
</dbReference>
<keyword evidence="5" id="KW-0663">Pyridoxal phosphate</keyword>
<dbReference type="Gene3D" id="3.40.50.1100">
    <property type="match status" value="2"/>
</dbReference>
<dbReference type="FunFam" id="3.40.50.1100:FF:000005">
    <property type="entry name" value="Threonine dehydratase catabolic"/>
    <property type="match status" value="1"/>
</dbReference>
<dbReference type="PANTHER" id="PTHR48078">
    <property type="entry name" value="THREONINE DEHYDRATASE, MITOCHONDRIAL-RELATED"/>
    <property type="match status" value="1"/>
</dbReference>
<reference evidence="10" key="1">
    <citation type="submission" date="2022-03" db="EMBL/GenBank/DDBJ databases">
        <title>Complete genome sequence of Caldinitratiruptor microaerophilus.</title>
        <authorList>
            <person name="Mukaiyama R."/>
            <person name="Nishiyama T."/>
            <person name="Ueda K."/>
        </authorList>
    </citation>
    <scope>NUCLEOTIDE SEQUENCE</scope>
    <source>
        <strain evidence="10">JCM 16183</strain>
    </source>
</reference>